<dbReference type="PANTHER" id="PTHR42648:SF32">
    <property type="entry name" value="RIBONUCLEASE H-LIKE DOMAIN, GAG-PRE-INTEGRASE DOMAIN PROTEIN-RELATED"/>
    <property type="match status" value="1"/>
</dbReference>
<accession>A0AA38WAN3</accession>
<dbReference type="GO" id="GO:0003676">
    <property type="term" value="F:nucleic acid binding"/>
    <property type="evidence" value="ECO:0007669"/>
    <property type="project" value="InterPro"/>
</dbReference>
<dbReference type="InterPro" id="IPR039537">
    <property type="entry name" value="Retrotran_Ty1/copia-like"/>
</dbReference>
<keyword evidence="1" id="KW-0378">Hydrolase</keyword>
<gene>
    <name evidence="3" type="ORF">OSB04_017397</name>
</gene>
<dbReference type="GO" id="GO:0015074">
    <property type="term" value="P:DNA integration"/>
    <property type="evidence" value="ECO:0007669"/>
    <property type="project" value="InterPro"/>
</dbReference>
<dbReference type="InterPro" id="IPR054722">
    <property type="entry name" value="PolX-like_BBD"/>
</dbReference>
<reference evidence="3" key="1">
    <citation type="submission" date="2023-03" db="EMBL/GenBank/DDBJ databases">
        <title>Chromosome-scale reference genome and RAD-based genetic map of yellow starthistle (Centaurea solstitialis) reveal putative structural variation and QTLs associated with invader traits.</title>
        <authorList>
            <person name="Reatini B."/>
            <person name="Cang F.A."/>
            <person name="Jiang Q."/>
            <person name="Mckibben M.T.W."/>
            <person name="Barker M.S."/>
            <person name="Rieseberg L.H."/>
            <person name="Dlugosch K.M."/>
        </authorList>
    </citation>
    <scope>NUCLEOTIDE SEQUENCE</scope>
    <source>
        <strain evidence="3">CAN-66</strain>
        <tissue evidence="3">Leaf</tissue>
    </source>
</reference>
<evidence type="ECO:0000313" key="3">
    <source>
        <dbReference type="EMBL" id="KAJ9553352.1"/>
    </source>
</evidence>
<protein>
    <recommendedName>
        <fullName evidence="2">Integrase catalytic domain-containing protein</fullName>
    </recommendedName>
</protein>
<dbReference type="PANTHER" id="PTHR42648">
    <property type="entry name" value="TRANSPOSASE, PUTATIVE-RELATED"/>
    <property type="match status" value="1"/>
</dbReference>
<evidence type="ECO:0000256" key="1">
    <source>
        <dbReference type="ARBA" id="ARBA00022670"/>
    </source>
</evidence>
<dbReference type="Pfam" id="PF22936">
    <property type="entry name" value="Pol_BBD"/>
    <property type="match status" value="1"/>
</dbReference>
<sequence length="618" mass="70922">MGRRGLGFSEYDNISKSTLETPLYKTFKVSKAKKSKEPLHLASFKRRRISLDSQARTSLLMKNVSFQDYFKSFSPSKMKDTIPRKYMTQREIGIFRFGHPKTQTFCDFIDIDSDKEFSLSPDAYEFYPKNFTEAFDNSLTSDDDQGLCEENSEETIPTTSCFSNFNLSQRDLVSSDTKQQELGTKKKSGGFAICPDFIDLCLNLQRIEKEKALQNGLTPSDVSEVLESKFTWLEKEKWPETNVSSILEPQKRDHYRSNLNQKLSLTKSLDQLGNLKKQHVSTWYVDSGCSRHMTGTLKLLSKYIQNEGSSVAFGGNQKGKVKRYDMVVKGEIKVNQVSYVDGLKHNLISVSQLCDNGLDVLFKIKFCIMYKCDTKIEVMRAKRRGDLYIICFDTFQSKEEICLVFSIKNEEAWLWHTRFCHLNFHTLEKLVKLNLVKGLPNIKFEKDHLCSACEMGKLKRSSYKTKSDPSFNQPMQMMHVDLCAPISVQSLNGKKYILVLVDEFSRFISVEFIRKKSQFLLVLINLLKRLQVLYGLQVRVLRSDNGTEFKNSVIEKYLTSVGITHNFSAPRTPQQNGVVERKNGTLVEAARTMLDVFGLPLTFWAKVVYAACSLRTNP</sequence>
<dbReference type="AlphaFoldDB" id="A0AA38WAN3"/>
<dbReference type="Pfam" id="PF13976">
    <property type="entry name" value="gag_pre-integrs"/>
    <property type="match status" value="1"/>
</dbReference>
<dbReference type="GO" id="GO:0008233">
    <property type="term" value="F:peptidase activity"/>
    <property type="evidence" value="ECO:0007669"/>
    <property type="project" value="UniProtKB-KW"/>
</dbReference>
<dbReference type="GO" id="GO:0006508">
    <property type="term" value="P:proteolysis"/>
    <property type="evidence" value="ECO:0007669"/>
    <property type="project" value="UniProtKB-KW"/>
</dbReference>
<dbReference type="SUPFAM" id="SSF53098">
    <property type="entry name" value="Ribonuclease H-like"/>
    <property type="match status" value="1"/>
</dbReference>
<evidence type="ECO:0000313" key="4">
    <source>
        <dbReference type="Proteomes" id="UP001172457"/>
    </source>
</evidence>
<dbReference type="PROSITE" id="PS50994">
    <property type="entry name" value="INTEGRASE"/>
    <property type="match status" value="1"/>
</dbReference>
<organism evidence="3 4">
    <name type="scientific">Centaurea solstitialis</name>
    <name type="common">yellow star-thistle</name>
    <dbReference type="NCBI Taxonomy" id="347529"/>
    <lineage>
        <taxon>Eukaryota</taxon>
        <taxon>Viridiplantae</taxon>
        <taxon>Streptophyta</taxon>
        <taxon>Embryophyta</taxon>
        <taxon>Tracheophyta</taxon>
        <taxon>Spermatophyta</taxon>
        <taxon>Magnoliopsida</taxon>
        <taxon>eudicotyledons</taxon>
        <taxon>Gunneridae</taxon>
        <taxon>Pentapetalae</taxon>
        <taxon>asterids</taxon>
        <taxon>campanulids</taxon>
        <taxon>Asterales</taxon>
        <taxon>Asteraceae</taxon>
        <taxon>Carduoideae</taxon>
        <taxon>Cardueae</taxon>
        <taxon>Centaureinae</taxon>
        <taxon>Centaurea</taxon>
    </lineage>
</organism>
<dbReference type="EMBL" id="JARYMX010000004">
    <property type="protein sequence ID" value="KAJ9553352.1"/>
    <property type="molecule type" value="Genomic_DNA"/>
</dbReference>
<dbReference type="InterPro" id="IPR036397">
    <property type="entry name" value="RNaseH_sf"/>
</dbReference>
<dbReference type="Pfam" id="PF00665">
    <property type="entry name" value="rve"/>
    <property type="match status" value="1"/>
</dbReference>
<name>A0AA38WAN3_9ASTR</name>
<evidence type="ECO:0000259" key="2">
    <source>
        <dbReference type="PROSITE" id="PS50994"/>
    </source>
</evidence>
<feature type="domain" description="Integrase catalytic" evidence="2">
    <location>
        <begin position="470"/>
        <end position="618"/>
    </location>
</feature>
<dbReference type="Gene3D" id="3.30.420.10">
    <property type="entry name" value="Ribonuclease H-like superfamily/Ribonuclease H"/>
    <property type="match status" value="1"/>
</dbReference>
<keyword evidence="4" id="KW-1185">Reference proteome</keyword>
<comment type="caution">
    <text evidence="3">The sequence shown here is derived from an EMBL/GenBank/DDBJ whole genome shotgun (WGS) entry which is preliminary data.</text>
</comment>
<dbReference type="InterPro" id="IPR025724">
    <property type="entry name" value="GAG-pre-integrase_dom"/>
</dbReference>
<keyword evidence="1" id="KW-0645">Protease</keyword>
<proteinExistence type="predicted"/>
<dbReference type="InterPro" id="IPR001584">
    <property type="entry name" value="Integrase_cat-core"/>
</dbReference>
<dbReference type="Proteomes" id="UP001172457">
    <property type="component" value="Chromosome 4"/>
</dbReference>
<dbReference type="InterPro" id="IPR012337">
    <property type="entry name" value="RNaseH-like_sf"/>
</dbReference>